<proteinExistence type="predicted"/>
<reference evidence="1 2" key="1">
    <citation type="submission" date="2014-10" db="EMBL/GenBank/DDBJ databases">
        <title>Draft genome of the hookworm Ancylostoma caninum.</title>
        <authorList>
            <person name="Mitreva M."/>
        </authorList>
    </citation>
    <scope>NUCLEOTIDE SEQUENCE [LARGE SCALE GENOMIC DNA]</scope>
    <source>
        <strain evidence="1 2">Baltimore</strain>
    </source>
</reference>
<dbReference type="AlphaFoldDB" id="A0A368FP43"/>
<gene>
    <name evidence="1" type="ORF">ANCCAN_20879</name>
</gene>
<accession>A0A368FP43</accession>
<comment type="caution">
    <text evidence="1">The sequence shown here is derived from an EMBL/GenBank/DDBJ whole genome shotgun (WGS) entry which is preliminary data.</text>
</comment>
<name>A0A368FP43_ANCCA</name>
<evidence type="ECO:0000313" key="1">
    <source>
        <dbReference type="EMBL" id="RCN33298.1"/>
    </source>
</evidence>
<keyword evidence="2" id="KW-1185">Reference proteome</keyword>
<organism evidence="1 2">
    <name type="scientific">Ancylostoma caninum</name>
    <name type="common">Dog hookworm</name>
    <dbReference type="NCBI Taxonomy" id="29170"/>
    <lineage>
        <taxon>Eukaryota</taxon>
        <taxon>Metazoa</taxon>
        <taxon>Ecdysozoa</taxon>
        <taxon>Nematoda</taxon>
        <taxon>Chromadorea</taxon>
        <taxon>Rhabditida</taxon>
        <taxon>Rhabditina</taxon>
        <taxon>Rhabditomorpha</taxon>
        <taxon>Strongyloidea</taxon>
        <taxon>Ancylostomatidae</taxon>
        <taxon>Ancylostomatinae</taxon>
        <taxon>Ancylostoma</taxon>
    </lineage>
</organism>
<sequence length="82" mass="9037">MRLVCFHKRLLLTVVAEKSRGVGVETEKAIMKDTAVGCKNVHHSSFDSGGAFHHITPAVAVGDREPVTTTTEMFAREERSVR</sequence>
<dbReference type="EMBL" id="JOJR01000944">
    <property type="protein sequence ID" value="RCN33298.1"/>
    <property type="molecule type" value="Genomic_DNA"/>
</dbReference>
<protein>
    <submittedName>
        <fullName evidence="1">Uncharacterized protein</fullName>
    </submittedName>
</protein>
<evidence type="ECO:0000313" key="2">
    <source>
        <dbReference type="Proteomes" id="UP000252519"/>
    </source>
</evidence>
<dbReference type="Proteomes" id="UP000252519">
    <property type="component" value="Unassembled WGS sequence"/>
</dbReference>